<dbReference type="GO" id="GO:0043161">
    <property type="term" value="P:proteasome-mediated ubiquitin-dependent protein catabolic process"/>
    <property type="evidence" value="ECO:0007669"/>
    <property type="project" value="TreeGrafter"/>
</dbReference>
<accession>L8GEU0</accession>
<dbReference type="InterPro" id="IPR036443">
    <property type="entry name" value="Znf_RanBP2_sf"/>
</dbReference>
<dbReference type="InterPro" id="IPR054694">
    <property type="entry name" value="Parkin-like_IBR"/>
</dbReference>
<feature type="compositionally biased region" description="Low complexity" evidence="11">
    <location>
        <begin position="56"/>
        <end position="65"/>
    </location>
</feature>
<dbReference type="InterPro" id="IPR051628">
    <property type="entry name" value="LUBAC_E3_Ligases"/>
</dbReference>
<feature type="domain" description="RanBP2-type" evidence="12">
    <location>
        <begin position="155"/>
        <end position="184"/>
    </location>
</feature>
<dbReference type="GO" id="GO:0061630">
    <property type="term" value="F:ubiquitin protein ligase activity"/>
    <property type="evidence" value="ECO:0007669"/>
    <property type="project" value="UniProtKB-EC"/>
</dbReference>
<keyword evidence="15" id="KW-1185">Reference proteome</keyword>
<feature type="region of interest" description="Disordered" evidence="11">
    <location>
        <begin position="186"/>
        <end position="320"/>
    </location>
</feature>
<dbReference type="PROSITE" id="PS51873">
    <property type="entry name" value="TRIAD"/>
    <property type="match status" value="1"/>
</dbReference>
<dbReference type="CDD" id="cd16773">
    <property type="entry name" value="RING-HC_RBR_TRIAD1"/>
    <property type="match status" value="1"/>
</dbReference>
<reference evidence="14 15" key="1">
    <citation type="journal article" date="2013" name="Genome Biol.">
        <title>Genome of Acanthamoeba castellanii highlights extensive lateral gene transfer and early evolution of tyrosine kinase signaling.</title>
        <authorList>
            <person name="Clarke M."/>
            <person name="Lohan A.J."/>
            <person name="Liu B."/>
            <person name="Lagkouvardos I."/>
            <person name="Roy S."/>
            <person name="Zafar N."/>
            <person name="Bertelli C."/>
            <person name="Schilde C."/>
            <person name="Kianianmomeni A."/>
            <person name="Burglin T.R."/>
            <person name="Frech C."/>
            <person name="Turcotte B."/>
            <person name="Kopec K.O."/>
            <person name="Synnott J.M."/>
            <person name="Choo C."/>
            <person name="Paponov I."/>
            <person name="Finkler A."/>
            <person name="Soon Heng Tan C."/>
            <person name="Hutchins A.P."/>
            <person name="Weinmeier T."/>
            <person name="Rattei T."/>
            <person name="Chu J.S."/>
            <person name="Gimenez G."/>
            <person name="Irimia M."/>
            <person name="Rigden D.J."/>
            <person name="Fitzpatrick D.A."/>
            <person name="Lorenzo-Morales J."/>
            <person name="Bateman A."/>
            <person name="Chiu C.H."/>
            <person name="Tang P."/>
            <person name="Hegemann P."/>
            <person name="Fromm H."/>
            <person name="Raoult D."/>
            <person name="Greub G."/>
            <person name="Miranda-Saavedra D."/>
            <person name="Chen N."/>
            <person name="Nash P."/>
            <person name="Ginger M.L."/>
            <person name="Horn M."/>
            <person name="Schaap P."/>
            <person name="Caler L."/>
            <person name="Loftus B."/>
        </authorList>
    </citation>
    <scope>NUCLEOTIDE SEQUENCE [LARGE SCALE GENOMIC DNA]</scope>
    <source>
        <strain evidence="14 15">Neff</strain>
    </source>
</reference>
<dbReference type="Proteomes" id="UP000011083">
    <property type="component" value="Unassembled WGS sequence"/>
</dbReference>
<feature type="compositionally biased region" description="Low complexity" evidence="11">
    <location>
        <begin position="98"/>
        <end position="128"/>
    </location>
</feature>
<evidence type="ECO:0000256" key="11">
    <source>
        <dbReference type="SAM" id="MobiDB-lite"/>
    </source>
</evidence>
<dbReference type="InterPro" id="IPR013083">
    <property type="entry name" value="Znf_RING/FYVE/PHD"/>
</dbReference>
<dbReference type="Pfam" id="PF22605">
    <property type="entry name" value="IBR_2"/>
    <property type="match status" value="1"/>
</dbReference>
<keyword evidence="6" id="KW-0677">Repeat</keyword>
<feature type="compositionally biased region" description="Low complexity" evidence="11">
    <location>
        <begin position="280"/>
        <end position="289"/>
    </location>
</feature>
<organism evidence="14 15">
    <name type="scientific">Acanthamoeba castellanii (strain ATCC 30010 / Neff)</name>
    <dbReference type="NCBI Taxonomy" id="1257118"/>
    <lineage>
        <taxon>Eukaryota</taxon>
        <taxon>Amoebozoa</taxon>
        <taxon>Discosea</taxon>
        <taxon>Longamoebia</taxon>
        <taxon>Centramoebida</taxon>
        <taxon>Acanthamoebidae</taxon>
        <taxon>Acanthamoeba</taxon>
    </lineage>
</organism>
<evidence type="ECO:0000256" key="2">
    <source>
        <dbReference type="ARBA" id="ARBA00004906"/>
    </source>
</evidence>
<feature type="compositionally biased region" description="Low complexity" evidence="11">
    <location>
        <begin position="186"/>
        <end position="215"/>
    </location>
</feature>
<dbReference type="AlphaFoldDB" id="L8GEU0"/>
<dbReference type="Gene3D" id="4.10.1060.10">
    <property type="entry name" value="Zinc finger, RanBP2-type"/>
    <property type="match status" value="1"/>
</dbReference>
<dbReference type="VEuPathDB" id="AmoebaDB:ACA1_389690"/>
<dbReference type="InterPro" id="IPR001876">
    <property type="entry name" value="Znf_RanBP2"/>
</dbReference>
<dbReference type="PROSITE" id="PS50199">
    <property type="entry name" value="ZF_RANBP2_2"/>
    <property type="match status" value="1"/>
</dbReference>
<evidence type="ECO:0000256" key="1">
    <source>
        <dbReference type="ARBA" id="ARBA00001798"/>
    </source>
</evidence>
<dbReference type="Pfam" id="PF01485">
    <property type="entry name" value="IBR"/>
    <property type="match status" value="1"/>
</dbReference>
<protein>
    <recommendedName>
        <fullName evidence="3">RBR-type E3 ubiquitin transferase</fullName>
        <ecNumber evidence="3">2.3.2.31</ecNumber>
    </recommendedName>
</protein>
<evidence type="ECO:0000256" key="3">
    <source>
        <dbReference type="ARBA" id="ARBA00012251"/>
    </source>
</evidence>
<feature type="region of interest" description="Disordered" evidence="11">
    <location>
        <begin position="1"/>
        <end position="148"/>
    </location>
</feature>
<keyword evidence="7 10" id="KW-0863">Zinc-finger</keyword>
<evidence type="ECO:0000256" key="10">
    <source>
        <dbReference type="PROSITE-ProRule" id="PRU00322"/>
    </source>
</evidence>
<dbReference type="EMBL" id="KB008156">
    <property type="protein sequence ID" value="ELR11248.1"/>
    <property type="molecule type" value="Genomic_DNA"/>
</dbReference>
<dbReference type="GO" id="GO:0043130">
    <property type="term" value="F:ubiquitin binding"/>
    <property type="evidence" value="ECO:0007669"/>
    <property type="project" value="TreeGrafter"/>
</dbReference>
<dbReference type="GO" id="GO:0000151">
    <property type="term" value="C:ubiquitin ligase complex"/>
    <property type="evidence" value="ECO:0007669"/>
    <property type="project" value="TreeGrafter"/>
</dbReference>
<evidence type="ECO:0000259" key="12">
    <source>
        <dbReference type="PROSITE" id="PS50199"/>
    </source>
</evidence>
<keyword evidence="9" id="KW-0862">Zinc</keyword>
<dbReference type="PANTHER" id="PTHR22770:SF13">
    <property type="entry name" value="RING-TYPE DOMAIN-CONTAINING PROTEIN"/>
    <property type="match status" value="1"/>
</dbReference>
<evidence type="ECO:0000256" key="6">
    <source>
        <dbReference type="ARBA" id="ARBA00022737"/>
    </source>
</evidence>
<dbReference type="GO" id="GO:0097039">
    <property type="term" value="P:protein linear polyubiquitination"/>
    <property type="evidence" value="ECO:0007669"/>
    <property type="project" value="TreeGrafter"/>
</dbReference>
<evidence type="ECO:0000256" key="5">
    <source>
        <dbReference type="ARBA" id="ARBA00022723"/>
    </source>
</evidence>
<sequence length="810" mass="89083">MSAVESRSLRSSSSSGAIDAATSSRSVKRAAKGEKKAKKTKKVLDQVEGAVENGTSSSPPSSITASKEKKEKKEKKSTKKAKKDDASTPTKKKKKSSTKSGATSAIGDATSSLSSSRSAPATSSSPATTRRKISNADDAAAEKERREREAVLVLPDGEWSCSACTLFNPAHATACEACETKKPPAASAAAAFVSASSSSSVAATPKAAASPSKAADVSKDVKVVESSGGGKDKAVAETKKKKKKGEGESGKKKQKNSKKTKDSKEKEKEKKSAKGKGKLKSSSSRSADASDFDDDDYEEDDDYFDDGEGGDDSEVDYISGGDYSDDEVNAGLGWEEAEPEYSQAKEMFKIITRSELSKLQTKFIGSVAAELGVNKWDVALLLQYYKWDVTKLHAHYWDQQKKVLKEVGIKLKKKKKKKQDKNADVECLVCADDVKASKVFSLACGHGPYCDGCWQYHLSVVVKNSSAEGILNSTCMWPRCPIKLNRKAFKKLALPEDFQRYEYFLMKSYVDNTKNLSWCPNPSCANLVLCTEDVGRPAELNHNPVTCDQLSKWQQRNSDDQESIRLVMATSKPCYHCGIPTTRVDGCNHMTCRKEKGGCGGEWCWMCRGDWKSHGEHTGGYYSCNKYDHSSAKDLDDEARLRFLSLASKMKSEADRYLHYFNRYFLHETAGKSVPQLRLKALEKQQQYRELTSGNPDFLIEAVDLLAKCRHILKYTYVYGFYLPDGSRGKDFFEYLQANAEGITERLSDQVNAPISKLDATSFKNIIRVTGKYIDNMVKGIEDGLGVEGLGKEDKQCAPQTITLAPSRKK</sequence>
<evidence type="ECO:0000259" key="13">
    <source>
        <dbReference type="PROSITE" id="PS51873"/>
    </source>
</evidence>
<evidence type="ECO:0000256" key="9">
    <source>
        <dbReference type="ARBA" id="ARBA00022833"/>
    </source>
</evidence>
<dbReference type="GeneID" id="14911666"/>
<comment type="pathway">
    <text evidence="2">Protein modification; protein ubiquitination.</text>
</comment>
<dbReference type="EC" id="2.3.2.31" evidence="3"/>
<dbReference type="InterPro" id="IPR044066">
    <property type="entry name" value="TRIAD_supradom"/>
</dbReference>
<feature type="compositionally biased region" description="Low complexity" evidence="11">
    <location>
        <begin position="1"/>
        <end position="24"/>
    </location>
</feature>
<feature type="compositionally biased region" description="Acidic residues" evidence="11">
    <location>
        <begin position="290"/>
        <end position="315"/>
    </location>
</feature>
<dbReference type="PROSITE" id="PS01358">
    <property type="entry name" value="ZF_RANBP2_1"/>
    <property type="match status" value="1"/>
</dbReference>
<evidence type="ECO:0000256" key="7">
    <source>
        <dbReference type="ARBA" id="ARBA00022771"/>
    </source>
</evidence>
<dbReference type="PANTHER" id="PTHR22770">
    <property type="entry name" value="UBIQUITIN CONJUGATING ENZYME 7 INTERACTING PROTEIN-RELATED"/>
    <property type="match status" value="1"/>
</dbReference>
<name>L8GEU0_ACACF</name>
<dbReference type="SMART" id="SM00647">
    <property type="entry name" value="IBR"/>
    <property type="match status" value="1"/>
</dbReference>
<dbReference type="Pfam" id="PF19422">
    <property type="entry name" value="Ariadne"/>
    <property type="match status" value="1"/>
</dbReference>
<evidence type="ECO:0000256" key="4">
    <source>
        <dbReference type="ARBA" id="ARBA00022679"/>
    </source>
</evidence>
<dbReference type="KEGG" id="acan:ACA1_389690"/>
<evidence type="ECO:0000313" key="14">
    <source>
        <dbReference type="EMBL" id="ELR11248.1"/>
    </source>
</evidence>
<dbReference type="InterPro" id="IPR002867">
    <property type="entry name" value="IBR_dom"/>
</dbReference>
<keyword evidence="5" id="KW-0479">Metal-binding</keyword>
<dbReference type="InterPro" id="IPR045840">
    <property type="entry name" value="Ariadne"/>
</dbReference>
<proteinExistence type="predicted"/>
<feature type="domain" description="RING-type" evidence="13">
    <location>
        <begin position="423"/>
        <end position="628"/>
    </location>
</feature>
<dbReference type="Gene3D" id="3.30.40.10">
    <property type="entry name" value="Zinc/RING finger domain, C3HC4 (zinc finger)"/>
    <property type="match status" value="1"/>
</dbReference>
<dbReference type="SUPFAM" id="SSF57850">
    <property type="entry name" value="RING/U-box"/>
    <property type="match status" value="2"/>
</dbReference>
<dbReference type="STRING" id="1257118.L8GEU0"/>
<dbReference type="OrthoDB" id="10009520at2759"/>
<feature type="compositionally biased region" description="Basic and acidic residues" evidence="11">
    <location>
        <begin position="259"/>
        <end position="272"/>
    </location>
</feature>
<dbReference type="GO" id="GO:0008270">
    <property type="term" value="F:zinc ion binding"/>
    <property type="evidence" value="ECO:0007669"/>
    <property type="project" value="UniProtKB-KW"/>
</dbReference>
<gene>
    <name evidence="14" type="ORF">ACA1_389690</name>
</gene>
<dbReference type="Gene3D" id="1.20.120.1750">
    <property type="match status" value="1"/>
</dbReference>
<keyword evidence="8" id="KW-0833">Ubl conjugation pathway</keyword>
<evidence type="ECO:0000313" key="15">
    <source>
        <dbReference type="Proteomes" id="UP000011083"/>
    </source>
</evidence>
<dbReference type="RefSeq" id="XP_004333261.1">
    <property type="nucleotide sequence ID" value="XM_004333213.1"/>
</dbReference>
<dbReference type="Pfam" id="PF00641">
    <property type="entry name" value="Zn_ribbon_RanBP"/>
    <property type="match status" value="1"/>
</dbReference>
<feature type="compositionally biased region" description="Basic residues" evidence="11">
    <location>
        <begin position="26"/>
        <end position="41"/>
    </location>
</feature>
<feature type="compositionally biased region" description="Basic residues" evidence="11">
    <location>
        <begin position="72"/>
        <end position="81"/>
    </location>
</feature>
<keyword evidence="4" id="KW-0808">Transferase</keyword>
<dbReference type="SMART" id="SM00547">
    <property type="entry name" value="ZnF_RBZ"/>
    <property type="match status" value="1"/>
</dbReference>
<comment type="catalytic activity">
    <reaction evidence="1">
        <text>[E2 ubiquitin-conjugating enzyme]-S-ubiquitinyl-L-cysteine + [acceptor protein]-L-lysine = [E2 ubiquitin-conjugating enzyme]-L-cysteine + [acceptor protein]-N(6)-ubiquitinyl-L-lysine.</text>
        <dbReference type="EC" id="2.3.2.31"/>
    </reaction>
</comment>
<dbReference type="SUPFAM" id="SSF90209">
    <property type="entry name" value="Ran binding protein zinc finger-like"/>
    <property type="match status" value="1"/>
</dbReference>
<evidence type="ECO:0000256" key="8">
    <source>
        <dbReference type="ARBA" id="ARBA00022786"/>
    </source>
</evidence>